<name>A0A9P6JDK0_MORAP</name>
<feature type="region of interest" description="Disordered" evidence="1">
    <location>
        <begin position="240"/>
        <end position="279"/>
    </location>
</feature>
<comment type="caution">
    <text evidence="2">The sequence shown here is derived from an EMBL/GenBank/DDBJ whole genome shotgun (WGS) entry which is preliminary data.</text>
</comment>
<accession>A0A9P6JDK0</accession>
<evidence type="ECO:0000313" key="2">
    <source>
        <dbReference type="EMBL" id="KAF9967956.1"/>
    </source>
</evidence>
<feature type="region of interest" description="Disordered" evidence="1">
    <location>
        <begin position="15"/>
        <end position="111"/>
    </location>
</feature>
<feature type="compositionally biased region" description="Polar residues" evidence="1">
    <location>
        <begin position="72"/>
        <end position="94"/>
    </location>
</feature>
<dbReference type="Proteomes" id="UP000738359">
    <property type="component" value="Unassembled WGS sequence"/>
</dbReference>
<evidence type="ECO:0000256" key="1">
    <source>
        <dbReference type="SAM" id="MobiDB-lite"/>
    </source>
</evidence>
<dbReference type="OrthoDB" id="2398776at2759"/>
<dbReference type="EMBL" id="JAAAHY010000048">
    <property type="protein sequence ID" value="KAF9967956.1"/>
    <property type="molecule type" value="Genomic_DNA"/>
</dbReference>
<organism evidence="2 3">
    <name type="scientific">Mortierella alpina</name>
    <name type="common">Oleaginous fungus</name>
    <name type="synonym">Mortierella renispora</name>
    <dbReference type="NCBI Taxonomy" id="64518"/>
    <lineage>
        <taxon>Eukaryota</taxon>
        <taxon>Fungi</taxon>
        <taxon>Fungi incertae sedis</taxon>
        <taxon>Mucoromycota</taxon>
        <taxon>Mortierellomycotina</taxon>
        <taxon>Mortierellomycetes</taxon>
        <taxon>Mortierellales</taxon>
        <taxon>Mortierellaceae</taxon>
        <taxon>Mortierella</taxon>
    </lineage>
</organism>
<sequence>MSLRGLWEEEETLRRRRQMIPEGVHKPPRSKILNRKPIPGLNPHNAQTLARAILSLRSTSSPTLPHSEDENQNIQEGRPSPSSTKTGQSPSDTEALTKKKHGPSAPATVRSQALSEGYDLNEYKPWRDGTVTPHQGSFHSLRQLRRTMLGPWPAEESRAKDECTRILHRMREQLNVVINLQIHLRSMIKTVPAHMSFLLSIRHPGQVSIELLNALYGPQFMQSSAFRAIEQLLWGRKQPQRIEHHQQPQQQSAHHSPHSSSHQYQDSQYHGRHYSGQADAMESSIPERSYHHYQQDQGDLMEEDECAFEEAFDEPAYQDPMLGLDHTVGDDSKTLGRDHIANDRRLHGHSSLHKAFYTPQDDGDEDVEELAVLSPRMELVSTGQLFD</sequence>
<keyword evidence="3" id="KW-1185">Reference proteome</keyword>
<protein>
    <submittedName>
        <fullName evidence="2">Uncharacterized protein</fullName>
    </submittedName>
</protein>
<proteinExistence type="predicted"/>
<gene>
    <name evidence="2" type="ORF">BGZ70_007494</name>
</gene>
<feature type="compositionally biased region" description="Low complexity" evidence="1">
    <location>
        <begin position="247"/>
        <end position="268"/>
    </location>
</feature>
<dbReference type="AlphaFoldDB" id="A0A9P6JDK0"/>
<evidence type="ECO:0000313" key="3">
    <source>
        <dbReference type="Proteomes" id="UP000738359"/>
    </source>
</evidence>
<feature type="compositionally biased region" description="Low complexity" evidence="1">
    <location>
        <begin position="54"/>
        <end position="65"/>
    </location>
</feature>
<reference evidence="2" key="1">
    <citation type="journal article" date="2020" name="Fungal Divers.">
        <title>Resolving the Mortierellaceae phylogeny through synthesis of multi-gene phylogenetics and phylogenomics.</title>
        <authorList>
            <person name="Vandepol N."/>
            <person name="Liber J."/>
            <person name="Desiro A."/>
            <person name="Na H."/>
            <person name="Kennedy M."/>
            <person name="Barry K."/>
            <person name="Grigoriev I.V."/>
            <person name="Miller A.N."/>
            <person name="O'Donnell K."/>
            <person name="Stajich J.E."/>
            <person name="Bonito G."/>
        </authorList>
    </citation>
    <scope>NUCLEOTIDE SEQUENCE</scope>
    <source>
        <strain evidence="2">CK1249</strain>
    </source>
</reference>